<gene>
    <name evidence="5" type="ORF">DSM107010_00900</name>
</gene>
<dbReference type="GO" id="GO:0005829">
    <property type="term" value="C:cytosol"/>
    <property type="evidence" value="ECO:0007669"/>
    <property type="project" value="TreeGrafter"/>
</dbReference>
<dbReference type="GO" id="GO:0003678">
    <property type="term" value="F:DNA helicase activity"/>
    <property type="evidence" value="ECO:0007669"/>
    <property type="project" value="InterPro"/>
</dbReference>
<dbReference type="Proteomes" id="UP000282574">
    <property type="component" value="Unassembled WGS sequence"/>
</dbReference>
<evidence type="ECO:0000256" key="1">
    <source>
        <dbReference type="ARBA" id="ARBA00022705"/>
    </source>
</evidence>
<feature type="region of interest" description="Disordered" evidence="3">
    <location>
        <begin position="701"/>
        <end position="764"/>
    </location>
</feature>
<dbReference type="SUPFAM" id="SSF48024">
    <property type="entry name" value="N-terminal domain of DnaB helicase"/>
    <property type="match status" value="1"/>
</dbReference>
<keyword evidence="1" id="KW-0235">DNA replication</keyword>
<comment type="caution">
    <text evidence="5">The sequence shown here is derived from an EMBL/GenBank/DDBJ whole genome shotgun (WGS) entry which is preliminary data.</text>
</comment>
<dbReference type="PANTHER" id="PTHR30153">
    <property type="entry name" value="REPLICATIVE DNA HELICASE DNAB"/>
    <property type="match status" value="1"/>
</dbReference>
<dbReference type="Pfam" id="PF00772">
    <property type="entry name" value="DnaB"/>
    <property type="match status" value="1"/>
</dbReference>
<keyword evidence="6" id="KW-1185">Reference proteome</keyword>
<evidence type="ECO:0000256" key="3">
    <source>
        <dbReference type="SAM" id="MobiDB-lite"/>
    </source>
</evidence>
<dbReference type="RefSeq" id="WP_127022070.1">
    <property type="nucleotide sequence ID" value="NZ_JAVKZF010000005.1"/>
</dbReference>
<feature type="compositionally biased region" description="Polar residues" evidence="3">
    <location>
        <begin position="701"/>
        <end position="753"/>
    </location>
</feature>
<protein>
    <recommendedName>
        <fullName evidence="4">DNA helicase DnaB-like N-terminal domain-containing protein</fullName>
    </recommendedName>
</protein>
<dbReference type="EMBL" id="RSCK01000001">
    <property type="protein sequence ID" value="RUT14544.1"/>
    <property type="molecule type" value="Genomic_DNA"/>
</dbReference>
<evidence type="ECO:0000313" key="5">
    <source>
        <dbReference type="EMBL" id="RUT14544.1"/>
    </source>
</evidence>
<reference evidence="5 6" key="1">
    <citation type="journal article" date="2019" name="Genome Biol. Evol.">
        <title>Day and night: Metabolic profiles and evolutionary relationships of six axenic non-marine cyanobacteria.</title>
        <authorList>
            <person name="Will S.E."/>
            <person name="Henke P."/>
            <person name="Boedeker C."/>
            <person name="Huang S."/>
            <person name="Brinkmann H."/>
            <person name="Rohde M."/>
            <person name="Jarek M."/>
            <person name="Friedl T."/>
            <person name="Seufert S."/>
            <person name="Schumacher M."/>
            <person name="Overmann J."/>
            <person name="Neumann-Schaal M."/>
            <person name="Petersen J."/>
        </authorList>
    </citation>
    <scope>NUCLEOTIDE SEQUENCE [LARGE SCALE GENOMIC DNA]</scope>
    <source>
        <strain evidence="5 6">SAG 39.79</strain>
    </source>
</reference>
<accession>A0AB37UST2</accession>
<dbReference type="GO" id="GO:0003677">
    <property type="term" value="F:DNA binding"/>
    <property type="evidence" value="ECO:0007669"/>
    <property type="project" value="UniProtKB-KW"/>
</dbReference>
<evidence type="ECO:0000259" key="4">
    <source>
        <dbReference type="Pfam" id="PF00772"/>
    </source>
</evidence>
<feature type="compositionally biased region" description="Basic and acidic residues" evidence="3">
    <location>
        <begin position="755"/>
        <end position="764"/>
    </location>
</feature>
<sequence length="951" mass="105403">MIASIDFYPAPLVPLQAVELEENILGAILLDPNAIATVEGLSIQAFSVSAHRKIFMVMLELHRSGLQPDLLAVTFRLSEQGALESIGGRTKLALILGRMVHSGNIKQYASLLLEQYHRHLLLDRIDRMGQLATKGNNLTSAVEELQSELDRIRSVTSDSLSGSDELNLDPTVLSTTVTSVTKLLAKGLPEWEEQAHLDALQQRSGISKAAFWQLVASQRIPSEEVMPQDEQQLDRFIQWKDYKLDFQLTLPHLAEDLLHDGRVLNIDPIMLWQYLLCAILSLVGKKNVLDVGSHKIPAIAWTCSVAESGTGKSRAEGLILSPLKGWQEQEHNRFKTEWQEYKQSQNKKDNGDESAAPMPERKFLFEVATIQAVMKRLSEQGENGSLWARDEIAGLFKSLGQFTTKGEGEGLECLLPMWDGASAPVDRVMHEDSYYLASSRLSIAGGLQPGVFRKIFQDPDDAQGLQARFLFALPKVQPAKRVEGYCRLAEQLPRFYRWIDTQFPAGIVKLSPAADARYGTIYEQIGQQAELAETPAIRAWMRKLPTQLLRIALALHIIECYHEPQRPQHEIQLDTLNRAVDFCRYYRSTFEIVQHSATDSDSISSVLTKIWDLAATSPDGLAVRDAYRSIKALQRRAKEIGRNVAAYTIDLYYKLAAMGKGIVQKSGRVVRFVAGTVNAPQPAVNRIELVTVETFPETTQVQQLQASPQNEVSPVTNLSTGQLSADTNCNGMNGSHTQSDPPKNLVNEASSSEPDSERAIERNVEASVPGVAIASDSTGIPSEIEILSDRPHSIPIAQASPAQAQSLLAARELATTILQCTTWVELVQIVNSNPRKLTKAARQMTSEQRKWIASLLRTYLCSNSHALDRLFWLPEKLLSAALERLTFTIRQVTQLTSDRTAGWQIVEGCKFVSVACIGTPEECWMFLAPGGDEISLSNVEIANAIESIALA</sequence>
<name>A0AB37UST2_9CYAN</name>
<dbReference type="Gene3D" id="1.10.860.10">
    <property type="entry name" value="DNAb Helicase, Chain A"/>
    <property type="match status" value="1"/>
</dbReference>
<evidence type="ECO:0000256" key="2">
    <source>
        <dbReference type="ARBA" id="ARBA00023125"/>
    </source>
</evidence>
<dbReference type="InterPro" id="IPR025048">
    <property type="entry name" value="DUF3987"/>
</dbReference>
<organism evidence="5 6">
    <name type="scientific">Chroococcidiopsis cubana SAG 39.79</name>
    <dbReference type="NCBI Taxonomy" id="388085"/>
    <lineage>
        <taxon>Bacteria</taxon>
        <taxon>Bacillati</taxon>
        <taxon>Cyanobacteriota</taxon>
        <taxon>Cyanophyceae</taxon>
        <taxon>Chroococcidiopsidales</taxon>
        <taxon>Chroococcidiopsidaceae</taxon>
        <taxon>Chroococcidiopsis</taxon>
    </lineage>
</organism>
<dbReference type="GO" id="GO:0006260">
    <property type="term" value="P:DNA replication"/>
    <property type="evidence" value="ECO:0007669"/>
    <property type="project" value="UniProtKB-KW"/>
</dbReference>
<dbReference type="InterPro" id="IPR007693">
    <property type="entry name" value="DNA_helicase_DnaB-like_N"/>
</dbReference>
<dbReference type="GO" id="GO:0005524">
    <property type="term" value="F:ATP binding"/>
    <property type="evidence" value="ECO:0007669"/>
    <property type="project" value="InterPro"/>
</dbReference>
<dbReference type="InterPro" id="IPR016136">
    <property type="entry name" value="DNA_helicase_N/primase_C"/>
</dbReference>
<keyword evidence="2" id="KW-0238">DNA-binding</keyword>
<dbReference type="PANTHER" id="PTHR30153:SF2">
    <property type="entry name" value="REPLICATIVE DNA HELICASE"/>
    <property type="match status" value="1"/>
</dbReference>
<dbReference type="AlphaFoldDB" id="A0AB37UST2"/>
<proteinExistence type="predicted"/>
<dbReference type="Pfam" id="PF13148">
    <property type="entry name" value="DUF3987"/>
    <property type="match status" value="1"/>
</dbReference>
<evidence type="ECO:0000313" key="6">
    <source>
        <dbReference type="Proteomes" id="UP000282574"/>
    </source>
</evidence>
<feature type="domain" description="DNA helicase DnaB-like N-terminal" evidence="4">
    <location>
        <begin position="14"/>
        <end position="113"/>
    </location>
</feature>
<dbReference type="InterPro" id="IPR036185">
    <property type="entry name" value="DNA_heli_DnaB-like_N_sf"/>
</dbReference>